<proteinExistence type="predicted"/>
<accession>A0A6A4HWF8</accession>
<dbReference type="Proteomes" id="UP000799118">
    <property type="component" value="Unassembled WGS sequence"/>
</dbReference>
<gene>
    <name evidence="2" type="ORF">BT96DRAFT_556624</name>
</gene>
<feature type="region of interest" description="Disordered" evidence="1">
    <location>
        <begin position="40"/>
        <end position="99"/>
    </location>
</feature>
<evidence type="ECO:0000313" key="2">
    <source>
        <dbReference type="EMBL" id="KAE9402271.1"/>
    </source>
</evidence>
<dbReference type="EMBL" id="ML769436">
    <property type="protein sequence ID" value="KAE9402271.1"/>
    <property type="molecule type" value="Genomic_DNA"/>
</dbReference>
<feature type="compositionally biased region" description="Low complexity" evidence="1">
    <location>
        <begin position="85"/>
        <end position="99"/>
    </location>
</feature>
<sequence>MTRSYLRTRWILKKGEMDMSLTTMESADFRYGNSTLDSADSRYTNETSPSVYSMPSSPKNKNETMGVPHLVITSNPPVPGFQLTSPGSPRSGVSGSSPSPISAAISVFSWRSSNGPDASCKLIPVSPISLTKQADSPSFSCGASRLSGLCC</sequence>
<evidence type="ECO:0000313" key="3">
    <source>
        <dbReference type="Proteomes" id="UP000799118"/>
    </source>
</evidence>
<reference evidence="2" key="1">
    <citation type="journal article" date="2019" name="Environ. Microbiol.">
        <title>Fungal ecological strategies reflected in gene transcription - a case study of two litter decomposers.</title>
        <authorList>
            <person name="Barbi F."/>
            <person name="Kohler A."/>
            <person name="Barry K."/>
            <person name="Baskaran P."/>
            <person name="Daum C."/>
            <person name="Fauchery L."/>
            <person name="Ihrmark K."/>
            <person name="Kuo A."/>
            <person name="LaButti K."/>
            <person name="Lipzen A."/>
            <person name="Morin E."/>
            <person name="Grigoriev I.V."/>
            <person name="Henrissat B."/>
            <person name="Lindahl B."/>
            <person name="Martin F."/>
        </authorList>
    </citation>
    <scope>NUCLEOTIDE SEQUENCE</scope>
    <source>
        <strain evidence="2">JB14</strain>
    </source>
</reference>
<evidence type="ECO:0000256" key="1">
    <source>
        <dbReference type="SAM" id="MobiDB-lite"/>
    </source>
</evidence>
<name>A0A6A4HWF8_9AGAR</name>
<protein>
    <submittedName>
        <fullName evidence="2">Uncharacterized protein</fullName>
    </submittedName>
</protein>
<organism evidence="2 3">
    <name type="scientific">Gymnopus androsaceus JB14</name>
    <dbReference type="NCBI Taxonomy" id="1447944"/>
    <lineage>
        <taxon>Eukaryota</taxon>
        <taxon>Fungi</taxon>
        <taxon>Dikarya</taxon>
        <taxon>Basidiomycota</taxon>
        <taxon>Agaricomycotina</taxon>
        <taxon>Agaricomycetes</taxon>
        <taxon>Agaricomycetidae</taxon>
        <taxon>Agaricales</taxon>
        <taxon>Marasmiineae</taxon>
        <taxon>Omphalotaceae</taxon>
        <taxon>Gymnopus</taxon>
    </lineage>
</organism>
<dbReference type="AlphaFoldDB" id="A0A6A4HWF8"/>
<keyword evidence="3" id="KW-1185">Reference proteome</keyword>
<feature type="compositionally biased region" description="Polar residues" evidence="1">
    <location>
        <begin position="40"/>
        <end position="59"/>
    </location>
</feature>